<evidence type="ECO:0000313" key="1">
    <source>
        <dbReference type="EMBL" id="CAG8833650.1"/>
    </source>
</evidence>
<reference evidence="1" key="1">
    <citation type="submission" date="2021-06" db="EMBL/GenBank/DDBJ databases">
        <authorList>
            <person name="Kallberg Y."/>
            <person name="Tangrot J."/>
            <person name="Rosling A."/>
        </authorList>
    </citation>
    <scope>NUCLEOTIDE SEQUENCE</scope>
    <source>
        <strain evidence="1">FL966</strain>
    </source>
</reference>
<dbReference type="AlphaFoldDB" id="A0A9N9KIV6"/>
<protein>
    <submittedName>
        <fullName evidence="1">22656_t:CDS:1</fullName>
    </submittedName>
</protein>
<dbReference type="EMBL" id="CAJVQA010071481">
    <property type="protein sequence ID" value="CAG8833650.1"/>
    <property type="molecule type" value="Genomic_DNA"/>
</dbReference>
<sequence>VVSKNNNPDVDIKNSNIKQGLKDYIDAGHSKISFLIYSIIG</sequence>
<keyword evidence="2" id="KW-1185">Reference proteome</keyword>
<evidence type="ECO:0000313" key="2">
    <source>
        <dbReference type="Proteomes" id="UP000789759"/>
    </source>
</evidence>
<proteinExistence type="predicted"/>
<organism evidence="1 2">
    <name type="scientific">Cetraspora pellucida</name>
    <dbReference type="NCBI Taxonomy" id="1433469"/>
    <lineage>
        <taxon>Eukaryota</taxon>
        <taxon>Fungi</taxon>
        <taxon>Fungi incertae sedis</taxon>
        <taxon>Mucoromycota</taxon>
        <taxon>Glomeromycotina</taxon>
        <taxon>Glomeromycetes</taxon>
        <taxon>Diversisporales</taxon>
        <taxon>Gigasporaceae</taxon>
        <taxon>Cetraspora</taxon>
    </lineage>
</organism>
<feature type="non-terminal residue" evidence="1">
    <location>
        <position position="41"/>
    </location>
</feature>
<comment type="caution">
    <text evidence="1">The sequence shown here is derived from an EMBL/GenBank/DDBJ whole genome shotgun (WGS) entry which is preliminary data.</text>
</comment>
<feature type="non-terminal residue" evidence="1">
    <location>
        <position position="1"/>
    </location>
</feature>
<dbReference type="Proteomes" id="UP000789759">
    <property type="component" value="Unassembled WGS sequence"/>
</dbReference>
<gene>
    <name evidence="1" type="ORF">CPELLU_LOCUS21006</name>
</gene>
<name>A0A9N9KIV6_9GLOM</name>
<accession>A0A9N9KIV6</accession>